<organism evidence="1 2">
    <name type="scientific">Streptomyces ziwulingensis</name>
    <dbReference type="NCBI Taxonomy" id="1045501"/>
    <lineage>
        <taxon>Bacteria</taxon>
        <taxon>Bacillati</taxon>
        <taxon>Actinomycetota</taxon>
        <taxon>Actinomycetes</taxon>
        <taxon>Kitasatosporales</taxon>
        <taxon>Streptomycetaceae</taxon>
        <taxon>Streptomyces</taxon>
    </lineage>
</organism>
<proteinExistence type="predicted"/>
<evidence type="ECO:0000313" key="1">
    <source>
        <dbReference type="EMBL" id="GAA4820135.1"/>
    </source>
</evidence>
<accession>A0ABP9CW54</accession>
<sequence length="80" mass="8225">MAREGGRDPVPGRVPVRLGNAGFSRAVEVSTEGSGGRTALHPAITLCLYRTTSGAQRPFAAGRAWVSGTVAARPRGAGHL</sequence>
<dbReference type="EMBL" id="BAABIG010000080">
    <property type="protein sequence ID" value="GAA4820135.1"/>
    <property type="molecule type" value="Genomic_DNA"/>
</dbReference>
<comment type="caution">
    <text evidence="1">The sequence shown here is derived from an EMBL/GenBank/DDBJ whole genome shotgun (WGS) entry which is preliminary data.</text>
</comment>
<gene>
    <name evidence="1" type="ORF">GCM10023220_61300</name>
</gene>
<protein>
    <submittedName>
        <fullName evidence="1">Uncharacterized protein</fullName>
    </submittedName>
</protein>
<keyword evidence="2" id="KW-1185">Reference proteome</keyword>
<evidence type="ECO:0000313" key="2">
    <source>
        <dbReference type="Proteomes" id="UP001501265"/>
    </source>
</evidence>
<dbReference type="Proteomes" id="UP001501265">
    <property type="component" value="Unassembled WGS sequence"/>
</dbReference>
<name>A0ABP9CW54_9ACTN</name>
<reference evidence="2" key="1">
    <citation type="journal article" date="2019" name="Int. J. Syst. Evol. Microbiol.">
        <title>The Global Catalogue of Microorganisms (GCM) 10K type strain sequencing project: providing services to taxonomists for standard genome sequencing and annotation.</title>
        <authorList>
            <consortium name="The Broad Institute Genomics Platform"/>
            <consortium name="The Broad Institute Genome Sequencing Center for Infectious Disease"/>
            <person name="Wu L."/>
            <person name="Ma J."/>
        </authorList>
    </citation>
    <scope>NUCLEOTIDE SEQUENCE [LARGE SCALE GENOMIC DNA]</scope>
    <source>
        <strain evidence="2">JCM 18081</strain>
    </source>
</reference>